<dbReference type="GO" id="GO:0003677">
    <property type="term" value="F:DNA binding"/>
    <property type="evidence" value="ECO:0007669"/>
    <property type="project" value="UniProtKB-KW"/>
</dbReference>
<dbReference type="InterPro" id="IPR036390">
    <property type="entry name" value="WH_DNA-bd_sf"/>
</dbReference>
<name>A0A2M7VEJ4_9BACT</name>
<dbReference type="InterPro" id="IPR051081">
    <property type="entry name" value="HTH_MetalResp_TranReg"/>
</dbReference>
<dbReference type="PRINTS" id="PR00778">
    <property type="entry name" value="HTHARSR"/>
</dbReference>
<dbReference type="Proteomes" id="UP000230405">
    <property type="component" value="Unassembled WGS sequence"/>
</dbReference>
<reference evidence="6" key="1">
    <citation type="submission" date="2017-09" db="EMBL/GenBank/DDBJ databases">
        <title>Depth-based differentiation of microbial function through sediment-hosted aquifers and enrichment of novel symbionts in the deep terrestrial subsurface.</title>
        <authorList>
            <person name="Probst A.J."/>
            <person name="Ladd B."/>
            <person name="Jarett J.K."/>
            <person name="Geller-Mcgrath D.E."/>
            <person name="Sieber C.M.K."/>
            <person name="Emerson J.B."/>
            <person name="Anantharaman K."/>
            <person name="Thomas B.C."/>
            <person name="Malmstrom R."/>
            <person name="Stieglmeier M."/>
            <person name="Klingl A."/>
            <person name="Woyke T."/>
            <person name="Ryan C.M."/>
            <person name="Banfield J.F."/>
        </authorList>
    </citation>
    <scope>NUCLEOTIDE SEQUENCE [LARGE SCALE GENOMIC DNA]</scope>
</reference>
<dbReference type="EMBL" id="PFPO01000055">
    <property type="protein sequence ID" value="PIZ98950.1"/>
    <property type="molecule type" value="Genomic_DNA"/>
</dbReference>
<dbReference type="PANTHER" id="PTHR33154">
    <property type="entry name" value="TRANSCRIPTIONAL REGULATOR, ARSR FAMILY"/>
    <property type="match status" value="1"/>
</dbReference>
<gene>
    <name evidence="5" type="ORF">COX77_02970</name>
</gene>
<comment type="caution">
    <text evidence="5">The sequence shown here is derived from an EMBL/GenBank/DDBJ whole genome shotgun (WGS) entry which is preliminary data.</text>
</comment>
<dbReference type="InterPro" id="IPR047796">
    <property type="entry name" value="SdpR-like_repress"/>
</dbReference>
<dbReference type="PANTHER" id="PTHR33154:SF33">
    <property type="entry name" value="TRANSCRIPTIONAL REPRESSOR SDPR"/>
    <property type="match status" value="1"/>
</dbReference>
<accession>A0A2M7VEJ4</accession>
<dbReference type="GO" id="GO:0003700">
    <property type="term" value="F:DNA-binding transcription factor activity"/>
    <property type="evidence" value="ECO:0007669"/>
    <property type="project" value="InterPro"/>
</dbReference>
<evidence type="ECO:0000313" key="6">
    <source>
        <dbReference type="Proteomes" id="UP000230405"/>
    </source>
</evidence>
<evidence type="ECO:0000259" key="4">
    <source>
        <dbReference type="PROSITE" id="PS50987"/>
    </source>
</evidence>
<dbReference type="InterPro" id="IPR001845">
    <property type="entry name" value="HTH_ArsR_DNA-bd_dom"/>
</dbReference>
<dbReference type="NCBIfam" id="NF033789">
    <property type="entry name" value="repress_SdpR"/>
    <property type="match status" value="1"/>
</dbReference>
<dbReference type="SUPFAM" id="SSF46785">
    <property type="entry name" value="Winged helix' DNA-binding domain"/>
    <property type="match status" value="1"/>
</dbReference>
<dbReference type="InterPro" id="IPR036388">
    <property type="entry name" value="WH-like_DNA-bd_sf"/>
</dbReference>
<proteinExistence type="predicted"/>
<dbReference type="Pfam" id="PF01022">
    <property type="entry name" value="HTH_5"/>
    <property type="match status" value="1"/>
</dbReference>
<dbReference type="SMART" id="SM00418">
    <property type="entry name" value="HTH_ARSR"/>
    <property type="match status" value="1"/>
</dbReference>
<dbReference type="NCBIfam" id="NF033788">
    <property type="entry name" value="HTH_metalloreg"/>
    <property type="match status" value="1"/>
</dbReference>
<feature type="domain" description="HTH arsR-type" evidence="4">
    <location>
        <begin position="1"/>
        <end position="87"/>
    </location>
</feature>
<dbReference type="CDD" id="cd00090">
    <property type="entry name" value="HTH_ARSR"/>
    <property type="match status" value="1"/>
</dbReference>
<evidence type="ECO:0000256" key="1">
    <source>
        <dbReference type="ARBA" id="ARBA00023015"/>
    </source>
</evidence>
<dbReference type="InterPro" id="IPR011991">
    <property type="entry name" value="ArsR-like_HTH"/>
</dbReference>
<organism evidence="5 6">
    <name type="scientific">Candidatus Komeilibacteria bacterium CG_4_10_14_0_2_um_filter_37_10</name>
    <dbReference type="NCBI Taxonomy" id="1974470"/>
    <lineage>
        <taxon>Bacteria</taxon>
        <taxon>Candidatus Komeiliibacteriota</taxon>
    </lineage>
</organism>
<evidence type="ECO:0000256" key="2">
    <source>
        <dbReference type="ARBA" id="ARBA00023125"/>
    </source>
</evidence>
<evidence type="ECO:0000313" key="5">
    <source>
        <dbReference type="EMBL" id="PIZ98950.1"/>
    </source>
</evidence>
<dbReference type="PROSITE" id="PS50987">
    <property type="entry name" value="HTH_ARSR_2"/>
    <property type="match status" value="1"/>
</dbReference>
<sequence length="87" mass="10050">MSINETFRALSDPTRRDILQYLQKSDLSAGELNNHFTMTFATLSHHLSSLKHAGLVSVRRDGQKQIYSLNLSVVEQIINEYFIHFKK</sequence>
<dbReference type="Gene3D" id="1.10.10.10">
    <property type="entry name" value="Winged helix-like DNA-binding domain superfamily/Winged helix DNA-binding domain"/>
    <property type="match status" value="1"/>
</dbReference>
<dbReference type="AlphaFoldDB" id="A0A2M7VEJ4"/>
<keyword evidence="1" id="KW-0805">Transcription regulation</keyword>
<keyword evidence="2" id="KW-0238">DNA-binding</keyword>
<keyword evidence="3" id="KW-0804">Transcription</keyword>
<evidence type="ECO:0000256" key="3">
    <source>
        <dbReference type="ARBA" id="ARBA00023163"/>
    </source>
</evidence>
<protein>
    <submittedName>
        <fullName evidence="5">ArsR family transcriptional regulator</fullName>
    </submittedName>
</protein>